<keyword evidence="4 9" id="KW-0863">Zinc-finger</keyword>
<evidence type="ECO:0000256" key="8">
    <source>
        <dbReference type="ARBA" id="ARBA00023242"/>
    </source>
</evidence>
<dbReference type="Pfam" id="PF00643">
    <property type="entry name" value="zf-B_box"/>
    <property type="match status" value="2"/>
</dbReference>
<accession>A0AAQ3KQ27</accession>
<dbReference type="InterPro" id="IPR051979">
    <property type="entry name" value="B-box_zinc_finger"/>
</dbReference>
<dbReference type="PROSITE" id="PS50119">
    <property type="entry name" value="ZF_BBOX"/>
    <property type="match status" value="2"/>
</dbReference>
<keyword evidence="13" id="KW-1185">Reference proteome</keyword>
<evidence type="ECO:0000256" key="4">
    <source>
        <dbReference type="ARBA" id="ARBA00022771"/>
    </source>
</evidence>
<evidence type="ECO:0000256" key="2">
    <source>
        <dbReference type="ARBA" id="ARBA00022723"/>
    </source>
</evidence>
<feature type="region of interest" description="Disordered" evidence="10">
    <location>
        <begin position="119"/>
        <end position="140"/>
    </location>
</feature>
<feature type="domain" description="B box-type" evidence="11">
    <location>
        <begin position="57"/>
        <end position="104"/>
    </location>
</feature>
<dbReference type="EMBL" id="CP136895">
    <property type="protein sequence ID" value="WOL10067.1"/>
    <property type="molecule type" value="Genomic_DNA"/>
</dbReference>
<evidence type="ECO:0000256" key="5">
    <source>
        <dbReference type="ARBA" id="ARBA00022833"/>
    </source>
</evidence>
<evidence type="ECO:0000256" key="1">
    <source>
        <dbReference type="ARBA" id="ARBA00004123"/>
    </source>
</evidence>
<evidence type="ECO:0000313" key="13">
    <source>
        <dbReference type="Proteomes" id="UP001327560"/>
    </source>
</evidence>
<dbReference type="Gene3D" id="3.30.160.60">
    <property type="entry name" value="Classic Zinc Finger"/>
    <property type="match status" value="1"/>
</dbReference>
<keyword evidence="8" id="KW-0539">Nucleus</keyword>
<evidence type="ECO:0000259" key="11">
    <source>
        <dbReference type="PROSITE" id="PS50119"/>
    </source>
</evidence>
<keyword evidence="7" id="KW-0804">Transcription</keyword>
<dbReference type="GO" id="GO:0006355">
    <property type="term" value="P:regulation of DNA-templated transcription"/>
    <property type="evidence" value="ECO:0007669"/>
    <property type="project" value="TreeGrafter"/>
</dbReference>
<keyword evidence="6" id="KW-0805">Transcription regulation</keyword>
<name>A0AAQ3KQ27_9LILI</name>
<proteinExistence type="predicted"/>
<dbReference type="PANTHER" id="PTHR31832:SF52">
    <property type="entry name" value="B-BOX ZINC FINGER PROTEIN 21"/>
    <property type="match status" value="1"/>
</dbReference>
<dbReference type="InterPro" id="IPR049808">
    <property type="entry name" value="CONSTANS-like_Bbox1"/>
</dbReference>
<protein>
    <recommendedName>
        <fullName evidence="11">B box-type domain-containing protein</fullName>
    </recommendedName>
</protein>
<evidence type="ECO:0000313" key="12">
    <source>
        <dbReference type="EMBL" id="WOL10067.1"/>
    </source>
</evidence>
<evidence type="ECO:0000256" key="9">
    <source>
        <dbReference type="PROSITE-ProRule" id="PRU00024"/>
    </source>
</evidence>
<dbReference type="CDD" id="cd19821">
    <property type="entry name" value="Bbox1_BBX-like"/>
    <property type="match status" value="2"/>
</dbReference>
<dbReference type="PANTHER" id="PTHR31832">
    <property type="entry name" value="B-BOX ZINC FINGER PROTEIN 22"/>
    <property type="match status" value="1"/>
</dbReference>
<keyword evidence="2" id="KW-0479">Metal-binding</keyword>
<dbReference type="Proteomes" id="UP001327560">
    <property type="component" value="Chromosome 6"/>
</dbReference>
<dbReference type="GO" id="GO:0008270">
    <property type="term" value="F:zinc ion binding"/>
    <property type="evidence" value="ECO:0007669"/>
    <property type="project" value="UniProtKB-KW"/>
</dbReference>
<feature type="domain" description="B box-type" evidence="11">
    <location>
        <begin position="1"/>
        <end position="47"/>
    </location>
</feature>
<dbReference type="GO" id="GO:0009640">
    <property type="term" value="P:photomorphogenesis"/>
    <property type="evidence" value="ECO:0007669"/>
    <property type="project" value="TreeGrafter"/>
</dbReference>
<evidence type="ECO:0000256" key="7">
    <source>
        <dbReference type="ARBA" id="ARBA00023163"/>
    </source>
</evidence>
<dbReference type="InterPro" id="IPR000315">
    <property type="entry name" value="Znf_B-box"/>
</dbReference>
<evidence type="ECO:0000256" key="3">
    <source>
        <dbReference type="ARBA" id="ARBA00022737"/>
    </source>
</evidence>
<dbReference type="AlphaFoldDB" id="A0AAQ3KQ27"/>
<comment type="subcellular location">
    <subcellularLocation>
        <location evidence="1">Nucleus</location>
    </subcellularLocation>
</comment>
<dbReference type="GO" id="GO:0005634">
    <property type="term" value="C:nucleus"/>
    <property type="evidence" value="ECO:0007669"/>
    <property type="project" value="UniProtKB-SubCell"/>
</dbReference>
<reference evidence="12 13" key="1">
    <citation type="submission" date="2023-10" db="EMBL/GenBank/DDBJ databases">
        <title>Chromosome-scale genome assembly provides insights into flower coloration mechanisms of Canna indica.</title>
        <authorList>
            <person name="Li C."/>
        </authorList>
    </citation>
    <scope>NUCLEOTIDE SEQUENCE [LARGE SCALE GENOMIC DNA]</scope>
    <source>
        <tissue evidence="12">Flower</tissue>
    </source>
</reference>
<keyword evidence="5" id="KW-0862">Zinc</keyword>
<dbReference type="SMART" id="SM00336">
    <property type="entry name" value="BBOX"/>
    <property type="match status" value="2"/>
</dbReference>
<evidence type="ECO:0000256" key="6">
    <source>
        <dbReference type="ARBA" id="ARBA00023015"/>
    </source>
</evidence>
<organism evidence="12 13">
    <name type="scientific">Canna indica</name>
    <name type="common">Indian-shot</name>
    <dbReference type="NCBI Taxonomy" id="4628"/>
    <lineage>
        <taxon>Eukaryota</taxon>
        <taxon>Viridiplantae</taxon>
        <taxon>Streptophyta</taxon>
        <taxon>Embryophyta</taxon>
        <taxon>Tracheophyta</taxon>
        <taxon>Spermatophyta</taxon>
        <taxon>Magnoliopsida</taxon>
        <taxon>Liliopsida</taxon>
        <taxon>Zingiberales</taxon>
        <taxon>Cannaceae</taxon>
        <taxon>Canna</taxon>
    </lineage>
</organism>
<sequence>MKIQCEVCAEEAAEVYCCADEAALCGSCDRRVHRANRVAGKHHRFSLLHPSSSSTAKSPPLCDVCKEKRGFLFCQEDRAILCRDCDVPIHSATALTMRHSRFLLTGVRLSAAPIPDAEAEADDNLHGESSVKTNSGGGSGYAATAATANSNSSGSSISEYLINMLPGWHVEDFLTDDATAHAFCKGEEIGPFYGINTSDSVMNGFGGALPVRVPHAPCWDSGGGGERIGLVEEVEMKGSSRTKRLRISARTISSYILNKMDKYRDIGIWSSKTKNYSSHKVDATTTGHVPSKN</sequence>
<evidence type="ECO:0000256" key="10">
    <source>
        <dbReference type="SAM" id="MobiDB-lite"/>
    </source>
</evidence>
<gene>
    <name evidence="12" type="ORF">Cni_G18821</name>
</gene>
<keyword evidence="3" id="KW-0677">Repeat</keyword>